<comment type="similarity">
    <text evidence="2 8">Belongs to the beta-class carbonic anhydrase family.</text>
</comment>
<dbReference type="SUPFAM" id="SSF53056">
    <property type="entry name" value="beta-carbonic anhydrase, cab"/>
    <property type="match status" value="1"/>
</dbReference>
<dbReference type="InterPro" id="IPR045066">
    <property type="entry name" value="Beta_CA_cladeB"/>
</dbReference>
<name>A0ABW9YZB9_9HYPH</name>
<comment type="function">
    <text evidence="8">Reversible hydration of carbon dioxide.</text>
</comment>
<evidence type="ECO:0000256" key="3">
    <source>
        <dbReference type="ARBA" id="ARBA00012925"/>
    </source>
</evidence>
<dbReference type="PANTHER" id="PTHR11002:SF76">
    <property type="entry name" value="CARBONIC ANHYDRASE"/>
    <property type="match status" value="1"/>
</dbReference>
<evidence type="ECO:0000256" key="5">
    <source>
        <dbReference type="ARBA" id="ARBA00022833"/>
    </source>
</evidence>
<keyword evidence="4" id="KW-0479">Metal-binding</keyword>
<dbReference type="SMART" id="SM00947">
    <property type="entry name" value="Pro_CA"/>
    <property type="match status" value="1"/>
</dbReference>
<evidence type="ECO:0000313" key="9">
    <source>
        <dbReference type="EMBL" id="NBJ24835.1"/>
    </source>
</evidence>
<accession>A0ABW9YZB9</accession>
<comment type="catalytic activity">
    <reaction evidence="7 8">
        <text>hydrogencarbonate + H(+) = CO2 + H2O</text>
        <dbReference type="Rhea" id="RHEA:10748"/>
        <dbReference type="ChEBI" id="CHEBI:15377"/>
        <dbReference type="ChEBI" id="CHEBI:15378"/>
        <dbReference type="ChEBI" id="CHEBI:16526"/>
        <dbReference type="ChEBI" id="CHEBI:17544"/>
        <dbReference type="EC" id="4.2.1.1"/>
    </reaction>
</comment>
<protein>
    <recommendedName>
        <fullName evidence="3 8">Carbonic anhydrase</fullName>
        <ecNumber evidence="3 8">4.2.1.1</ecNumber>
    </recommendedName>
    <alternativeName>
        <fullName evidence="8">Carbonate dehydratase</fullName>
    </alternativeName>
</protein>
<dbReference type="PROSITE" id="PS00705">
    <property type="entry name" value="PROK_CO2_ANHYDRASE_2"/>
    <property type="match status" value="1"/>
</dbReference>
<comment type="cofactor">
    <cofactor evidence="1">
        <name>Zn(2+)</name>
        <dbReference type="ChEBI" id="CHEBI:29105"/>
    </cofactor>
</comment>
<dbReference type="EMBL" id="JAAAXJ010000004">
    <property type="protein sequence ID" value="NBJ24835.1"/>
    <property type="molecule type" value="Genomic_DNA"/>
</dbReference>
<keyword evidence="6 8" id="KW-0456">Lyase</keyword>
<dbReference type="PANTHER" id="PTHR11002">
    <property type="entry name" value="CARBONIC ANHYDRASE"/>
    <property type="match status" value="1"/>
</dbReference>
<proteinExistence type="inferred from homology"/>
<evidence type="ECO:0000256" key="6">
    <source>
        <dbReference type="ARBA" id="ARBA00023239"/>
    </source>
</evidence>
<dbReference type="Gene3D" id="3.40.1050.10">
    <property type="entry name" value="Carbonic anhydrase"/>
    <property type="match status" value="1"/>
</dbReference>
<evidence type="ECO:0000256" key="2">
    <source>
        <dbReference type="ARBA" id="ARBA00006217"/>
    </source>
</evidence>
<gene>
    <name evidence="9" type="ORF">GR303_10775</name>
</gene>
<dbReference type="InterPro" id="IPR036874">
    <property type="entry name" value="Carbonic_anhydrase_sf"/>
</dbReference>
<dbReference type="CDD" id="cd00884">
    <property type="entry name" value="beta_CA_cladeB"/>
    <property type="match status" value="1"/>
</dbReference>
<sequence>MFPTRLTEGYRAFLDGRFPREKSRFEALAEKGQSPEVMVIGCCDSRVSPEVIFDASPGELFVVRNVANLVPPFETGGDYHGTSAALEFAVQALKVKHIVVLGHARCGGVRAFADETAPLSPGDFIGRWMSLIKPAGERLGPHNGNLDEYLPRLELAAIENSLKNLMTFPCVRVLVERGKLHLHGAYFGVATGVLLVRDPETGEFKPVVENVPERVSMFSAREVKG</sequence>
<dbReference type="InterPro" id="IPR015892">
    <property type="entry name" value="Carbonic_anhydrase_CS"/>
</dbReference>
<evidence type="ECO:0000256" key="7">
    <source>
        <dbReference type="ARBA" id="ARBA00048348"/>
    </source>
</evidence>
<organism evidence="9 10">
    <name type="scientific">Microvirga arsenatis</name>
    <dbReference type="NCBI Taxonomy" id="2692265"/>
    <lineage>
        <taxon>Bacteria</taxon>
        <taxon>Pseudomonadati</taxon>
        <taxon>Pseudomonadota</taxon>
        <taxon>Alphaproteobacteria</taxon>
        <taxon>Hyphomicrobiales</taxon>
        <taxon>Methylobacteriaceae</taxon>
        <taxon>Microvirga</taxon>
    </lineage>
</organism>
<dbReference type="InterPro" id="IPR001765">
    <property type="entry name" value="Carbonic_anhydrase"/>
</dbReference>
<dbReference type="Proteomes" id="UP000818323">
    <property type="component" value="Unassembled WGS sequence"/>
</dbReference>
<comment type="caution">
    <text evidence="9">The sequence shown here is derived from an EMBL/GenBank/DDBJ whole genome shotgun (WGS) entry which is preliminary data.</text>
</comment>
<evidence type="ECO:0000256" key="4">
    <source>
        <dbReference type="ARBA" id="ARBA00022723"/>
    </source>
</evidence>
<dbReference type="Pfam" id="PF00484">
    <property type="entry name" value="Pro_CA"/>
    <property type="match status" value="1"/>
</dbReference>
<dbReference type="EC" id="4.2.1.1" evidence="3 8"/>
<evidence type="ECO:0000256" key="8">
    <source>
        <dbReference type="RuleBase" id="RU003956"/>
    </source>
</evidence>
<reference evidence="9 10" key="1">
    <citation type="submission" date="2020-01" db="EMBL/GenBank/DDBJ databases">
        <title>Microvirga sp. nov., an arsenate reduction bacterium isolated from Tibet hotspring sediments.</title>
        <authorList>
            <person name="Yuan C.-G."/>
        </authorList>
    </citation>
    <scope>NUCLEOTIDE SEQUENCE [LARGE SCALE GENOMIC DNA]</scope>
    <source>
        <strain evidence="9 10">SYSU G3D203</strain>
    </source>
</reference>
<evidence type="ECO:0000256" key="1">
    <source>
        <dbReference type="ARBA" id="ARBA00001947"/>
    </source>
</evidence>
<evidence type="ECO:0000313" key="10">
    <source>
        <dbReference type="Proteomes" id="UP000818323"/>
    </source>
</evidence>
<dbReference type="RefSeq" id="WP_161721941.1">
    <property type="nucleotide sequence ID" value="NZ_JAAAXI010000003.1"/>
</dbReference>
<keyword evidence="10" id="KW-1185">Reference proteome</keyword>
<keyword evidence="5 8" id="KW-0862">Zinc</keyword>